<feature type="binding site" evidence="3">
    <location>
        <position position="125"/>
    </location>
    <ligand>
        <name>a divalent metal cation</name>
        <dbReference type="ChEBI" id="CHEBI:60240"/>
        <label>2</label>
    </ligand>
</feature>
<dbReference type="HOGENOM" id="CLU_031506_4_0_14"/>
<sequence length="253" mass="28890">MIDTHAHLNIEAFEDELEDVINRAKRASVDEIIVVGMYEEANQKALTLTKQYHNLYASVGLHPSYVDEGIDFSLLEAQLQDEKVVALGEIGIDLYWVKDNLDKQIRYFKKQIELAIKHKLPIIVHSRNSSSEIYEVLKEYQGRITGVMHCFSDDMSWANQFLNLGFYIGIGGVVTFKNAKEVKEVAKNVPLERLLVETDSPYLAPTPHRGKKNEPAYTAYVLEAIAQLRQMTKEDLNDITTKNAKRLFNKMEG</sequence>
<dbReference type="Gene3D" id="3.20.20.140">
    <property type="entry name" value="Metal-dependent hydrolases"/>
    <property type="match status" value="1"/>
</dbReference>
<evidence type="ECO:0000313" key="4">
    <source>
        <dbReference type="EMBL" id="CCV65333.1"/>
    </source>
</evidence>
<dbReference type="InterPro" id="IPR001130">
    <property type="entry name" value="TatD-like"/>
</dbReference>
<dbReference type="Pfam" id="PF01026">
    <property type="entry name" value="TatD_DNase"/>
    <property type="match status" value="1"/>
</dbReference>
<organism evidence="4 5">
    <name type="scientific">Acholeplasma brassicae</name>
    <dbReference type="NCBI Taxonomy" id="61635"/>
    <lineage>
        <taxon>Bacteria</taxon>
        <taxon>Bacillati</taxon>
        <taxon>Mycoplasmatota</taxon>
        <taxon>Mollicutes</taxon>
        <taxon>Acholeplasmatales</taxon>
        <taxon>Acholeplasmataceae</taxon>
        <taxon>Acholeplasma</taxon>
    </lineage>
</organism>
<protein>
    <submittedName>
        <fullName evidence="4">TatD deoxyribonuclease</fullName>
    </submittedName>
</protein>
<dbReference type="SUPFAM" id="SSF51556">
    <property type="entry name" value="Metallo-dependent hydrolases"/>
    <property type="match status" value="1"/>
</dbReference>
<dbReference type="GO" id="GO:0004536">
    <property type="term" value="F:DNA nuclease activity"/>
    <property type="evidence" value="ECO:0007669"/>
    <property type="project" value="InterPro"/>
</dbReference>
<dbReference type="NCBIfam" id="TIGR00010">
    <property type="entry name" value="YchF/TatD family DNA exonuclease"/>
    <property type="match status" value="1"/>
</dbReference>
<dbReference type="InterPro" id="IPR015991">
    <property type="entry name" value="TatD/YcfH-like"/>
</dbReference>
<feature type="binding site" evidence="3">
    <location>
        <position position="199"/>
    </location>
    <ligand>
        <name>a divalent metal cation</name>
        <dbReference type="ChEBI" id="CHEBI:60240"/>
        <label>1</label>
    </ligand>
</feature>
<dbReference type="InterPro" id="IPR018228">
    <property type="entry name" value="DNase_TatD-rel_CS"/>
</dbReference>
<evidence type="ECO:0000256" key="2">
    <source>
        <dbReference type="ARBA" id="ARBA00022801"/>
    </source>
</evidence>
<dbReference type="PROSITE" id="PS01091">
    <property type="entry name" value="TATD_3"/>
    <property type="match status" value="1"/>
</dbReference>
<feature type="binding site" evidence="3">
    <location>
        <position position="5"/>
    </location>
    <ligand>
        <name>a divalent metal cation</name>
        <dbReference type="ChEBI" id="CHEBI:60240"/>
        <label>1</label>
    </ligand>
</feature>
<dbReference type="GO" id="GO:0046872">
    <property type="term" value="F:metal ion binding"/>
    <property type="evidence" value="ECO:0007669"/>
    <property type="project" value="UniProtKB-KW"/>
</dbReference>
<keyword evidence="1 3" id="KW-0479">Metal-binding</keyword>
<name>U4KR12_9MOLU</name>
<dbReference type="PANTHER" id="PTHR46124">
    <property type="entry name" value="D-AMINOACYL-TRNA DEACYLASE"/>
    <property type="match status" value="1"/>
</dbReference>
<keyword evidence="5" id="KW-1185">Reference proteome</keyword>
<dbReference type="GO" id="GO:0016788">
    <property type="term" value="F:hydrolase activity, acting on ester bonds"/>
    <property type="evidence" value="ECO:0007669"/>
    <property type="project" value="InterPro"/>
</dbReference>
<dbReference type="CDD" id="cd01310">
    <property type="entry name" value="TatD_DNAse"/>
    <property type="match status" value="1"/>
</dbReference>
<dbReference type="KEGG" id="abra:BN85303120"/>
<dbReference type="STRING" id="61635.BN85303120"/>
<dbReference type="RefSeq" id="WP_030004195.1">
    <property type="nucleotide sequence ID" value="NC_022549.1"/>
</dbReference>
<dbReference type="OrthoDB" id="9810005at2"/>
<dbReference type="InterPro" id="IPR032466">
    <property type="entry name" value="Metal_Hydrolase"/>
</dbReference>
<feature type="binding site" evidence="3">
    <location>
        <position position="89"/>
    </location>
    <ligand>
        <name>a divalent metal cation</name>
        <dbReference type="ChEBI" id="CHEBI:60240"/>
        <label>1</label>
    </ligand>
</feature>
<dbReference type="PANTHER" id="PTHR46124:SF4">
    <property type="entry name" value="HYDROLASE TATD"/>
    <property type="match status" value="1"/>
</dbReference>
<accession>U4KR12</accession>
<dbReference type="EMBL" id="FO681348">
    <property type="protein sequence ID" value="CCV65333.1"/>
    <property type="molecule type" value="Genomic_DNA"/>
</dbReference>
<evidence type="ECO:0000256" key="3">
    <source>
        <dbReference type="PIRSR" id="PIRSR005902-1"/>
    </source>
</evidence>
<dbReference type="FunFam" id="3.20.20.140:FF:000005">
    <property type="entry name" value="TatD family hydrolase"/>
    <property type="match status" value="1"/>
</dbReference>
<dbReference type="PIRSF" id="PIRSF005902">
    <property type="entry name" value="DNase_TatD"/>
    <property type="match status" value="1"/>
</dbReference>
<dbReference type="GO" id="GO:0005829">
    <property type="term" value="C:cytosol"/>
    <property type="evidence" value="ECO:0007669"/>
    <property type="project" value="TreeGrafter"/>
</dbReference>
<proteinExistence type="predicted"/>
<evidence type="ECO:0000313" key="5">
    <source>
        <dbReference type="Proteomes" id="UP000032737"/>
    </source>
</evidence>
<reference evidence="4" key="1">
    <citation type="journal article" date="2013" name="J. Mol. Microbiol. Biotechnol.">
        <title>Analysis of the Complete Genomes of Acholeplasma brassicae , A. palmae and A. laidlawii and Their Comparison to the Obligate Parasites from ' Candidatus Phytoplasma'.</title>
        <authorList>
            <person name="Kube M."/>
            <person name="Siewert C."/>
            <person name="Migdoll A.M."/>
            <person name="Duduk B."/>
            <person name="Holz S."/>
            <person name="Rabus R."/>
            <person name="Seemuller E."/>
            <person name="Mitrovic J."/>
            <person name="Muller I."/>
            <person name="Buttner C."/>
            <person name="Reinhardt R."/>
        </authorList>
    </citation>
    <scope>NUCLEOTIDE SEQUENCE [LARGE SCALE GENOMIC DNA]</scope>
    <source>
        <strain evidence="4">O502</strain>
    </source>
</reference>
<evidence type="ECO:0000256" key="1">
    <source>
        <dbReference type="ARBA" id="ARBA00022723"/>
    </source>
</evidence>
<feature type="binding site" evidence="3">
    <location>
        <position position="7"/>
    </location>
    <ligand>
        <name>a divalent metal cation</name>
        <dbReference type="ChEBI" id="CHEBI:60240"/>
        <label>1</label>
    </ligand>
</feature>
<gene>
    <name evidence="4" type="primary">yabD</name>
    <name evidence="4" type="ORF">BN85303120</name>
</gene>
<dbReference type="AlphaFoldDB" id="U4KR12"/>
<feature type="binding site" evidence="3">
    <location>
        <position position="149"/>
    </location>
    <ligand>
        <name>a divalent metal cation</name>
        <dbReference type="ChEBI" id="CHEBI:60240"/>
        <label>2</label>
    </ligand>
</feature>
<keyword evidence="2" id="KW-0378">Hydrolase</keyword>
<dbReference type="Proteomes" id="UP000032737">
    <property type="component" value="Chromosome"/>
</dbReference>
<dbReference type="PROSITE" id="PS01137">
    <property type="entry name" value="TATD_1"/>
    <property type="match status" value="1"/>
</dbReference>